<evidence type="ECO:0000313" key="2">
    <source>
        <dbReference type="EMBL" id="GBP51005.1"/>
    </source>
</evidence>
<accession>A0A4C1WLK9</accession>
<dbReference type="EMBL" id="BGZK01000572">
    <property type="protein sequence ID" value="GBP51005.1"/>
    <property type="molecule type" value="Genomic_DNA"/>
</dbReference>
<reference evidence="2 3" key="1">
    <citation type="journal article" date="2019" name="Commun. Biol.">
        <title>The bagworm genome reveals a unique fibroin gene that provides high tensile strength.</title>
        <authorList>
            <person name="Kono N."/>
            <person name="Nakamura H."/>
            <person name="Ohtoshi R."/>
            <person name="Tomita M."/>
            <person name="Numata K."/>
            <person name="Arakawa K."/>
        </authorList>
    </citation>
    <scope>NUCLEOTIDE SEQUENCE [LARGE SCALE GENOMIC DNA]</scope>
</reference>
<organism evidence="2 3">
    <name type="scientific">Eumeta variegata</name>
    <name type="common">Bagworm moth</name>
    <name type="synonym">Eumeta japonica</name>
    <dbReference type="NCBI Taxonomy" id="151549"/>
    <lineage>
        <taxon>Eukaryota</taxon>
        <taxon>Metazoa</taxon>
        <taxon>Ecdysozoa</taxon>
        <taxon>Arthropoda</taxon>
        <taxon>Hexapoda</taxon>
        <taxon>Insecta</taxon>
        <taxon>Pterygota</taxon>
        <taxon>Neoptera</taxon>
        <taxon>Endopterygota</taxon>
        <taxon>Lepidoptera</taxon>
        <taxon>Glossata</taxon>
        <taxon>Ditrysia</taxon>
        <taxon>Tineoidea</taxon>
        <taxon>Psychidae</taxon>
        <taxon>Oiketicinae</taxon>
        <taxon>Eumeta</taxon>
    </lineage>
</organism>
<dbReference type="Proteomes" id="UP000299102">
    <property type="component" value="Unassembled WGS sequence"/>
</dbReference>
<comment type="caution">
    <text evidence="2">The sequence shown here is derived from an EMBL/GenBank/DDBJ whole genome shotgun (WGS) entry which is preliminary data.</text>
</comment>
<gene>
    <name evidence="2" type="ORF">EVAR_37162_1</name>
</gene>
<dbReference type="AlphaFoldDB" id="A0A4C1WLK9"/>
<proteinExistence type="predicted"/>
<keyword evidence="3" id="KW-1185">Reference proteome</keyword>
<evidence type="ECO:0000256" key="1">
    <source>
        <dbReference type="SAM" id="MobiDB-lite"/>
    </source>
</evidence>
<name>A0A4C1WLK9_EUMVA</name>
<protein>
    <submittedName>
        <fullName evidence="2">Uncharacterized protein</fullName>
    </submittedName>
</protein>
<evidence type="ECO:0000313" key="3">
    <source>
        <dbReference type="Proteomes" id="UP000299102"/>
    </source>
</evidence>
<sequence>MKNIGMPPGSDFYASETVEKECQADSFKRLRIMMVVTQLFLEVIGEAVGASLMQSDKEIKKYQKPFFARTSPPSRGRAGRLGGRRGGPRRRRACQVSIRLARIIPKGKLKSKRDAPRSGSFCYLRRDRSPRAEYPNRRSRLTPERPLLSLWSVRFLRICNDTFEGLFDSLQVHPMKSLFRDLERILLK</sequence>
<feature type="region of interest" description="Disordered" evidence="1">
    <location>
        <begin position="67"/>
        <end position="88"/>
    </location>
</feature>